<keyword evidence="16" id="KW-1185">Reference proteome</keyword>
<feature type="signal peptide" evidence="13">
    <location>
        <begin position="1"/>
        <end position="22"/>
    </location>
</feature>
<dbReference type="AlphaFoldDB" id="A0ABD3AW81"/>
<dbReference type="InterPro" id="IPR011050">
    <property type="entry name" value="Pectin_lyase_fold/virulence"/>
</dbReference>
<evidence type="ECO:0000256" key="8">
    <source>
        <dbReference type="ARBA" id="ARBA00022801"/>
    </source>
</evidence>
<dbReference type="Pfam" id="PF04043">
    <property type="entry name" value="PMEI"/>
    <property type="match status" value="1"/>
</dbReference>
<feature type="chain" id="PRO_5044526602" description="Pectinesterase" evidence="13">
    <location>
        <begin position="23"/>
        <end position="546"/>
    </location>
</feature>
<dbReference type="SMART" id="SM00856">
    <property type="entry name" value="PMEI"/>
    <property type="match status" value="1"/>
</dbReference>
<gene>
    <name evidence="15" type="ORF">ACH5RR_003927</name>
</gene>
<evidence type="ECO:0000313" key="16">
    <source>
        <dbReference type="Proteomes" id="UP001630127"/>
    </source>
</evidence>
<reference evidence="15 16" key="1">
    <citation type="submission" date="2024-11" db="EMBL/GenBank/DDBJ databases">
        <title>A near-complete genome assembly of Cinchona calisaya.</title>
        <authorList>
            <person name="Lian D.C."/>
            <person name="Zhao X.W."/>
            <person name="Wei L."/>
        </authorList>
    </citation>
    <scope>NUCLEOTIDE SEQUENCE [LARGE SCALE GENOMIC DNA]</scope>
    <source>
        <tissue evidence="15">Nenye</tissue>
    </source>
</reference>
<dbReference type="EC" id="3.1.1.11" evidence="5 13"/>
<evidence type="ECO:0000256" key="1">
    <source>
        <dbReference type="ARBA" id="ARBA00004191"/>
    </source>
</evidence>
<comment type="caution">
    <text evidence="15">The sequence shown here is derived from an EMBL/GenBank/DDBJ whole genome shotgun (WGS) entry which is preliminary data.</text>
</comment>
<keyword evidence="6" id="KW-0134">Cell wall</keyword>
<proteinExistence type="inferred from homology"/>
<dbReference type="GO" id="GO:0042545">
    <property type="term" value="P:cell wall modification"/>
    <property type="evidence" value="ECO:0007669"/>
    <property type="project" value="UniProtKB-UniRule"/>
</dbReference>
<dbReference type="Gene3D" id="2.160.20.10">
    <property type="entry name" value="Single-stranded right-handed beta-helix, Pectin lyase-like"/>
    <property type="match status" value="1"/>
</dbReference>
<feature type="active site" evidence="12">
    <location>
        <position position="385"/>
    </location>
</feature>
<dbReference type="Proteomes" id="UP001630127">
    <property type="component" value="Unassembled WGS sequence"/>
</dbReference>
<dbReference type="PROSITE" id="PS00503">
    <property type="entry name" value="PECTINESTERASE_2"/>
    <property type="match status" value="1"/>
</dbReference>
<dbReference type="InterPro" id="IPR006501">
    <property type="entry name" value="Pectinesterase_inhib_dom"/>
</dbReference>
<comment type="pathway">
    <text evidence="2 13">Glycan metabolism; pectin degradation; 2-dehydro-3-deoxy-D-gluconate from pectin: step 1/5.</text>
</comment>
<evidence type="ECO:0000256" key="2">
    <source>
        <dbReference type="ARBA" id="ARBA00005184"/>
    </source>
</evidence>
<keyword evidence="7" id="KW-0964">Secreted</keyword>
<comment type="catalytic activity">
    <reaction evidence="11 13">
        <text>[(1-&gt;4)-alpha-D-galacturonosyl methyl ester](n) + n H2O = [(1-&gt;4)-alpha-D-galacturonosyl](n) + n methanol + n H(+)</text>
        <dbReference type="Rhea" id="RHEA:22380"/>
        <dbReference type="Rhea" id="RHEA-COMP:14570"/>
        <dbReference type="Rhea" id="RHEA-COMP:14573"/>
        <dbReference type="ChEBI" id="CHEBI:15377"/>
        <dbReference type="ChEBI" id="CHEBI:15378"/>
        <dbReference type="ChEBI" id="CHEBI:17790"/>
        <dbReference type="ChEBI" id="CHEBI:140522"/>
        <dbReference type="ChEBI" id="CHEBI:140523"/>
        <dbReference type="EC" id="3.1.1.11"/>
    </reaction>
</comment>
<evidence type="ECO:0000256" key="5">
    <source>
        <dbReference type="ARBA" id="ARBA00013229"/>
    </source>
</evidence>
<evidence type="ECO:0000256" key="4">
    <source>
        <dbReference type="ARBA" id="ARBA00007786"/>
    </source>
</evidence>
<accession>A0ABD3AW81</accession>
<evidence type="ECO:0000259" key="14">
    <source>
        <dbReference type="SMART" id="SM00856"/>
    </source>
</evidence>
<feature type="domain" description="Pectinesterase inhibitor" evidence="14">
    <location>
        <begin position="39"/>
        <end position="191"/>
    </location>
</feature>
<dbReference type="GO" id="GO:0045490">
    <property type="term" value="P:pectin catabolic process"/>
    <property type="evidence" value="ECO:0007669"/>
    <property type="project" value="UniProtKB-UniRule"/>
</dbReference>
<evidence type="ECO:0000256" key="13">
    <source>
        <dbReference type="RuleBase" id="RU000589"/>
    </source>
</evidence>
<dbReference type="InterPro" id="IPR033131">
    <property type="entry name" value="Pectinesterase_Asp_AS"/>
</dbReference>
<comment type="subcellular location">
    <subcellularLocation>
        <location evidence="1">Secreted</location>
        <location evidence="1">Cell wall</location>
    </subcellularLocation>
</comment>
<dbReference type="InterPro" id="IPR012334">
    <property type="entry name" value="Pectin_lyas_fold"/>
</dbReference>
<dbReference type="Pfam" id="PF01095">
    <property type="entry name" value="Pectinesterase"/>
    <property type="match status" value="1"/>
</dbReference>
<evidence type="ECO:0000256" key="10">
    <source>
        <dbReference type="ARBA" id="ARBA00023316"/>
    </source>
</evidence>
<organism evidence="15 16">
    <name type="scientific">Cinchona calisaya</name>
    <dbReference type="NCBI Taxonomy" id="153742"/>
    <lineage>
        <taxon>Eukaryota</taxon>
        <taxon>Viridiplantae</taxon>
        <taxon>Streptophyta</taxon>
        <taxon>Embryophyta</taxon>
        <taxon>Tracheophyta</taxon>
        <taxon>Spermatophyta</taxon>
        <taxon>Magnoliopsida</taxon>
        <taxon>eudicotyledons</taxon>
        <taxon>Gunneridae</taxon>
        <taxon>Pentapetalae</taxon>
        <taxon>asterids</taxon>
        <taxon>lamiids</taxon>
        <taxon>Gentianales</taxon>
        <taxon>Rubiaceae</taxon>
        <taxon>Cinchonoideae</taxon>
        <taxon>Cinchoneae</taxon>
        <taxon>Cinchona</taxon>
    </lineage>
</organism>
<dbReference type="EMBL" id="JBJUIK010000002">
    <property type="protein sequence ID" value="KAL3535466.1"/>
    <property type="molecule type" value="Genomic_DNA"/>
</dbReference>
<sequence length="546" mass="59857">MAAHNLKPFLVLFSIFFSTCFIRTFCTSPSSSPSTLSNSHLSFIKDLCKSTPYPDVCFDSLNISVSIDISPNILTYVLNSLQTALSEAEKLSNIFHNVAGNSNIVEKQKGTIQDCQELQQITVSSLEKSVSQISSATNSRKLTDATVFLSAALTNKNTCLEGLDSASGPSKPPLMNSISDAYKYVSNALSILSEKGGPNGLIHRRLMGFPSWMSRKDRQILQSSDDKDDYYDLSDALTVAADGTGNFTSLTDAINFAPNNSADRIFIFVRQGMYQENVEIPRWKTNIVLLGDGSDVTIIIGNRSVGDGWTTFRSATIAVSGEGFLAQDITIENTAGPKKGQAVALRVNADLAAVYKCSIKGFQDTLYVHSFRQFYRECDIYGTIDYIFGNAAVVLQKCNIASRLPIHGQSTVITAQSRSTEDEFTGISLQNCAILPTFELYSNLATVKSYLGRPWQNYSTTVVIESYIGEHIAAEGWTEWSGDRGLSTLYYGEYANDGPGAGTDNRVDWPGFHIMDYDVASEFSVSEFIDGAEWLDSTNFPYDSGI</sequence>
<keyword evidence="13" id="KW-0732">Signal</keyword>
<evidence type="ECO:0000256" key="7">
    <source>
        <dbReference type="ARBA" id="ARBA00022525"/>
    </source>
</evidence>
<dbReference type="InterPro" id="IPR035513">
    <property type="entry name" value="Invertase/methylesterase_inhib"/>
</dbReference>
<comment type="similarity">
    <text evidence="4">In the C-terminal section; belongs to the pectinesterase family.</text>
</comment>
<evidence type="ECO:0000313" key="15">
    <source>
        <dbReference type="EMBL" id="KAL3535466.1"/>
    </source>
</evidence>
<evidence type="ECO:0000256" key="3">
    <source>
        <dbReference type="ARBA" id="ARBA00006027"/>
    </source>
</evidence>
<dbReference type="NCBIfam" id="TIGR01614">
    <property type="entry name" value="PME_inhib"/>
    <property type="match status" value="1"/>
</dbReference>
<evidence type="ECO:0000256" key="11">
    <source>
        <dbReference type="ARBA" id="ARBA00047928"/>
    </source>
</evidence>
<protein>
    <recommendedName>
        <fullName evidence="5 13">Pectinesterase</fullName>
        <ecNumber evidence="5 13">3.1.1.11</ecNumber>
    </recommendedName>
</protein>
<dbReference type="Gene3D" id="1.20.140.40">
    <property type="entry name" value="Invertase/pectin methylesterase inhibitor family protein"/>
    <property type="match status" value="1"/>
</dbReference>
<dbReference type="GO" id="GO:0030599">
    <property type="term" value="F:pectinesterase activity"/>
    <property type="evidence" value="ECO:0007669"/>
    <property type="project" value="UniProtKB-UniRule"/>
</dbReference>
<evidence type="ECO:0000256" key="9">
    <source>
        <dbReference type="ARBA" id="ARBA00023085"/>
    </source>
</evidence>
<keyword evidence="8 13" id="KW-0378">Hydrolase</keyword>
<dbReference type="InterPro" id="IPR000070">
    <property type="entry name" value="Pectinesterase_cat"/>
</dbReference>
<name>A0ABD3AW81_9GENT</name>
<dbReference type="SUPFAM" id="SSF101148">
    <property type="entry name" value="Plant invertase/pectin methylesterase inhibitor"/>
    <property type="match status" value="1"/>
</dbReference>
<keyword evidence="9 13" id="KW-0063">Aspartyl esterase</keyword>
<comment type="similarity">
    <text evidence="3">In the N-terminal section; belongs to the PMEI family.</text>
</comment>
<dbReference type="FunFam" id="2.160.20.10:FF:000001">
    <property type="entry name" value="Pectinesterase"/>
    <property type="match status" value="1"/>
</dbReference>
<dbReference type="CDD" id="cd15798">
    <property type="entry name" value="PMEI-like_3"/>
    <property type="match status" value="1"/>
</dbReference>
<dbReference type="PANTHER" id="PTHR31707">
    <property type="entry name" value="PECTINESTERASE"/>
    <property type="match status" value="1"/>
</dbReference>
<dbReference type="SUPFAM" id="SSF51126">
    <property type="entry name" value="Pectin lyase-like"/>
    <property type="match status" value="1"/>
</dbReference>
<evidence type="ECO:0000256" key="6">
    <source>
        <dbReference type="ARBA" id="ARBA00022512"/>
    </source>
</evidence>
<evidence type="ECO:0000256" key="12">
    <source>
        <dbReference type="PROSITE-ProRule" id="PRU10040"/>
    </source>
</evidence>
<keyword evidence="10" id="KW-0961">Cell wall biogenesis/degradation</keyword>